<dbReference type="EMBL" id="JAYGJQ010000001">
    <property type="protein sequence ID" value="MEA9355170.1"/>
    <property type="molecule type" value="Genomic_DNA"/>
</dbReference>
<proteinExistence type="inferred from homology"/>
<accession>A0ABU5VU46</accession>
<organism evidence="7 8">
    <name type="scientific">Bacteriovorax antarcticus</name>
    <dbReference type="NCBI Taxonomy" id="3088717"/>
    <lineage>
        <taxon>Bacteria</taxon>
        <taxon>Pseudomonadati</taxon>
        <taxon>Bdellovibrionota</taxon>
        <taxon>Bacteriovoracia</taxon>
        <taxon>Bacteriovoracales</taxon>
        <taxon>Bacteriovoracaceae</taxon>
        <taxon>Bacteriovorax</taxon>
    </lineage>
</organism>
<evidence type="ECO:0000256" key="4">
    <source>
        <dbReference type="ARBA" id="ARBA00023157"/>
    </source>
</evidence>
<dbReference type="InterPro" id="IPR036249">
    <property type="entry name" value="Thioredoxin-like_sf"/>
</dbReference>
<comment type="similarity">
    <text evidence="1">Belongs to the thioredoxin family. DsbA subfamily.</text>
</comment>
<evidence type="ECO:0000313" key="8">
    <source>
        <dbReference type="Proteomes" id="UP001302274"/>
    </source>
</evidence>
<dbReference type="SUPFAM" id="SSF52833">
    <property type="entry name" value="Thioredoxin-like"/>
    <property type="match status" value="1"/>
</dbReference>
<evidence type="ECO:0000256" key="2">
    <source>
        <dbReference type="ARBA" id="ARBA00022729"/>
    </source>
</evidence>
<protein>
    <submittedName>
        <fullName evidence="7">Thioredoxin domain-containing protein</fullName>
    </submittedName>
</protein>
<reference evidence="7 8" key="1">
    <citation type="submission" date="2023-11" db="EMBL/GenBank/DDBJ databases">
        <title>A Novel Polar Bacteriovorax (B. antarcticus) Isolated from the Biocrust in Antarctica.</title>
        <authorList>
            <person name="Mun W."/>
            <person name="Choi S.Y."/>
            <person name="Mitchell R.J."/>
        </authorList>
    </citation>
    <scope>NUCLEOTIDE SEQUENCE [LARGE SCALE GENOMIC DNA]</scope>
    <source>
        <strain evidence="7 8">PP10</strain>
    </source>
</reference>
<keyword evidence="2" id="KW-0732">Signal</keyword>
<evidence type="ECO:0000313" key="7">
    <source>
        <dbReference type="EMBL" id="MEA9355170.1"/>
    </source>
</evidence>
<keyword evidence="4" id="KW-1015">Disulfide bond</keyword>
<comment type="caution">
    <text evidence="7">The sequence shown here is derived from an EMBL/GenBank/DDBJ whole genome shotgun (WGS) entry which is preliminary data.</text>
</comment>
<dbReference type="InterPro" id="IPR013766">
    <property type="entry name" value="Thioredoxin_domain"/>
</dbReference>
<keyword evidence="3" id="KW-0560">Oxidoreductase</keyword>
<dbReference type="RefSeq" id="WP_323574658.1">
    <property type="nucleotide sequence ID" value="NZ_JAYGJQ010000001.1"/>
</dbReference>
<name>A0ABU5VU46_9BACT</name>
<dbReference type="Proteomes" id="UP001302274">
    <property type="component" value="Unassembled WGS sequence"/>
</dbReference>
<evidence type="ECO:0000256" key="3">
    <source>
        <dbReference type="ARBA" id="ARBA00023002"/>
    </source>
</evidence>
<evidence type="ECO:0000256" key="1">
    <source>
        <dbReference type="ARBA" id="ARBA00005791"/>
    </source>
</evidence>
<dbReference type="Pfam" id="PF13462">
    <property type="entry name" value="Thioredoxin_4"/>
    <property type="match status" value="1"/>
</dbReference>
<keyword evidence="8" id="KW-1185">Reference proteome</keyword>
<keyword evidence="5" id="KW-0676">Redox-active center</keyword>
<feature type="domain" description="Thioredoxin" evidence="6">
    <location>
        <begin position="27"/>
        <end position="214"/>
    </location>
</feature>
<dbReference type="PROSITE" id="PS51352">
    <property type="entry name" value="THIOREDOXIN_2"/>
    <property type="match status" value="1"/>
</dbReference>
<dbReference type="PANTHER" id="PTHR13887:SF14">
    <property type="entry name" value="DISULFIDE BOND FORMATION PROTEIN D"/>
    <property type="match status" value="1"/>
</dbReference>
<sequence>MKKDIKLVIFPLIALVIFGGLLAFFNKKDAPVEEDLALSTPQGNLLREGNYMKGSAAAKVSIVEFFDPECEGCAAFHPILQKVLAEYPKDVHLIARYMLFHGNSFPAALALEGAGKQGKYWEMYSILLERQAEWSHQDKPVNSIFEGFAKELKLDLVEFNKSYEDITFKAALAQDITDGKLLGVKGTPTFFINGKMLMNLSYNDLKSTIDKELKL</sequence>
<dbReference type="Gene3D" id="3.40.30.10">
    <property type="entry name" value="Glutaredoxin"/>
    <property type="match status" value="1"/>
</dbReference>
<gene>
    <name evidence="7" type="ORF">SHI21_03115</name>
</gene>
<evidence type="ECO:0000256" key="5">
    <source>
        <dbReference type="ARBA" id="ARBA00023284"/>
    </source>
</evidence>
<evidence type="ECO:0000259" key="6">
    <source>
        <dbReference type="PROSITE" id="PS51352"/>
    </source>
</evidence>
<dbReference type="PANTHER" id="PTHR13887">
    <property type="entry name" value="GLUTATHIONE S-TRANSFERASE KAPPA"/>
    <property type="match status" value="1"/>
</dbReference>
<dbReference type="InterPro" id="IPR012336">
    <property type="entry name" value="Thioredoxin-like_fold"/>
</dbReference>